<evidence type="ECO:0000313" key="4">
    <source>
        <dbReference type="Proteomes" id="UP000178710"/>
    </source>
</evidence>
<evidence type="ECO:0000313" key="3">
    <source>
        <dbReference type="EMBL" id="OHA02360.1"/>
    </source>
</evidence>
<reference evidence="3 4" key="1">
    <citation type="journal article" date="2016" name="Nat. Commun.">
        <title>Thousands of microbial genomes shed light on interconnected biogeochemical processes in an aquifer system.</title>
        <authorList>
            <person name="Anantharaman K."/>
            <person name="Brown C.T."/>
            <person name="Hug L.A."/>
            <person name="Sharon I."/>
            <person name="Castelle C.J."/>
            <person name="Probst A.J."/>
            <person name="Thomas B.C."/>
            <person name="Singh A."/>
            <person name="Wilkins M.J."/>
            <person name="Karaoz U."/>
            <person name="Brodie E.L."/>
            <person name="Williams K.H."/>
            <person name="Hubbard S.S."/>
            <person name="Banfield J.F."/>
        </authorList>
    </citation>
    <scope>NUCLEOTIDE SEQUENCE [LARGE SCALE GENOMIC DNA]</scope>
</reference>
<dbReference type="Pfam" id="PF13335">
    <property type="entry name" value="Mg_chelatase_C"/>
    <property type="match status" value="1"/>
</dbReference>
<dbReference type="NCBIfam" id="TIGR00368">
    <property type="entry name" value="YifB family Mg chelatase-like AAA ATPase"/>
    <property type="match status" value="1"/>
</dbReference>
<name>A0A1G2KSI0_9BACT</name>
<dbReference type="GO" id="GO:0005524">
    <property type="term" value="F:ATP binding"/>
    <property type="evidence" value="ECO:0007669"/>
    <property type="project" value="InterPro"/>
</dbReference>
<proteinExistence type="inferred from homology"/>
<evidence type="ECO:0000256" key="1">
    <source>
        <dbReference type="ARBA" id="ARBA00006354"/>
    </source>
</evidence>
<dbReference type="Proteomes" id="UP000178710">
    <property type="component" value="Unassembled WGS sequence"/>
</dbReference>
<comment type="caution">
    <text evidence="3">The sequence shown here is derived from an EMBL/GenBank/DDBJ whole genome shotgun (WGS) entry which is preliminary data.</text>
</comment>
<sequence>MLHAVFAAQVTGLDAVPIRVEVDITPGLHIFSLVGLADKEVQESRERISAAIKNIGAIAPHKKAQRVIVNLAPADLKKEGPAFDLPIALTYLLASGQAQFDPAGKFFVGELGLDGSIRPIRGALAIAAAAKNHGAQELFVPLGNGREAALISGLTIYEVKNLADLLLHLEERVLLEPLPPTTLEEPPTQNDDLADIRGQESAKRALEIAAAGGHNLIFTGPPGTGKTLLAKALASILPPLSLGEAIDVLTIYSVAGLTRSDAGLSIRRPFRHPHHTASSIAIIGGGTNPRPGEISLAHRGVLFLDEFPEFQRPVLEALREPLEERRVTVSRIQSTVSYPADFILVAAMNPCPCGNLGNPRVLCVCTPGAISKYQRKVSGPVLDRIDLHVVVPNISYDKLESGPAGESSEDVRRRVAHAREIQRTRFQDEGILKNSEMGVRQVKKFAAPDDAAKTILRNAVDKYALSARGYHRLLKVARTIADMAEEETISQGHVLEALRYRQVQEV</sequence>
<evidence type="ECO:0000259" key="2">
    <source>
        <dbReference type="SMART" id="SM00382"/>
    </source>
</evidence>
<dbReference type="SUPFAM" id="SSF54211">
    <property type="entry name" value="Ribosomal protein S5 domain 2-like"/>
    <property type="match status" value="1"/>
</dbReference>
<dbReference type="Pfam" id="PF13541">
    <property type="entry name" value="ChlI"/>
    <property type="match status" value="1"/>
</dbReference>
<organism evidence="3 4">
    <name type="scientific">Candidatus Sungbacteria bacterium RIFCSPHIGHO2_02_FULL_49_20</name>
    <dbReference type="NCBI Taxonomy" id="1802272"/>
    <lineage>
        <taxon>Bacteria</taxon>
        <taxon>Candidatus Sungiibacteriota</taxon>
    </lineage>
</organism>
<feature type="domain" description="AAA+ ATPase" evidence="2">
    <location>
        <begin position="212"/>
        <end position="395"/>
    </location>
</feature>
<gene>
    <name evidence="3" type="ORF">A3C12_00105</name>
</gene>
<dbReference type="AlphaFoldDB" id="A0A1G2KSI0"/>
<accession>A0A1G2KSI0</accession>
<dbReference type="Gene3D" id="3.40.50.300">
    <property type="entry name" value="P-loop containing nucleotide triphosphate hydrolases"/>
    <property type="match status" value="1"/>
</dbReference>
<dbReference type="InterPro" id="IPR045006">
    <property type="entry name" value="CHLI-like"/>
</dbReference>
<dbReference type="EMBL" id="MHQK01000003">
    <property type="protein sequence ID" value="OHA02360.1"/>
    <property type="molecule type" value="Genomic_DNA"/>
</dbReference>
<dbReference type="InterPro" id="IPR004482">
    <property type="entry name" value="Mg_chelat-rel"/>
</dbReference>
<dbReference type="SUPFAM" id="SSF52540">
    <property type="entry name" value="P-loop containing nucleoside triphosphate hydrolases"/>
    <property type="match status" value="1"/>
</dbReference>
<dbReference type="InterPro" id="IPR003593">
    <property type="entry name" value="AAA+_ATPase"/>
</dbReference>
<dbReference type="SMART" id="SM00382">
    <property type="entry name" value="AAA"/>
    <property type="match status" value="1"/>
</dbReference>
<protein>
    <submittedName>
        <fullName evidence="3">Magnesium chelatase</fullName>
    </submittedName>
</protein>
<dbReference type="InterPro" id="IPR014721">
    <property type="entry name" value="Ribsml_uS5_D2-typ_fold_subgr"/>
</dbReference>
<dbReference type="InterPro" id="IPR000523">
    <property type="entry name" value="Mg_chelatse_chII-like_cat_dom"/>
</dbReference>
<dbReference type="PANTHER" id="PTHR32039">
    <property type="entry name" value="MAGNESIUM-CHELATASE SUBUNIT CHLI"/>
    <property type="match status" value="1"/>
</dbReference>
<comment type="similarity">
    <text evidence="1">Belongs to the Mg-chelatase subunits D/I family. ComM subfamily.</text>
</comment>
<dbReference type="InterPro" id="IPR025158">
    <property type="entry name" value="Mg_chelat-rel_C"/>
</dbReference>
<dbReference type="InterPro" id="IPR027417">
    <property type="entry name" value="P-loop_NTPase"/>
</dbReference>
<dbReference type="InterPro" id="IPR020568">
    <property type="entry name" value="Ribosomal_Su5_D2-typ_SF"/>
</dbReference>
<dbReference type="PANTHER" id="PTHR32039:SF7">
    <property type="entry name" value="COMPETENCE PROTEIN COMM"/>
    <property type="match status" value="1"/>
</dbReference>
<dbReference type="Pfam" id="PF01078">
    <property type="entry name" value="Mg_chelatase"/>
    <property type="match status" value="1"/>
</dbReference>
<dbReference type="Gene3D" id="3.30.230.10">
    <property type="match status" value="1"/>
</dbReference>
<dbReference type="CDD" id="cd00009">
    <property type="entry name" value="AAA"/>
    <property type="match status" value="1"/>
</dbReference>